<proteinExistence type="predicted"/>
<evidence type="ECO:0000313" key="2">
    <source>
        <dbReference type="EMBL" id="GAA0876995.1"/>
    </source>
</evidence>
<evidence type="ECO:0000259" key="1">
    <source>
        <dbReference type="Pfam" id="PF13568"/>
    </source>
</evidence>
<dbReference type="InterPro" id="IPR025665">
    <property type="entry name" value="Beta-barrel_OMP_2"/>
</dbReference>
<sequence>MRKLLFLFLCGSVFTGYGQEADTTKIKLGDSNMTIAIEKNGKDQGYYNRYRRKDKILGDHKYAHWSGLDIGVGMLLNSSGGTSFTGADYLENDPSASWTFNVNLFEHYFPIAKHHFGFVSGIGFNAVHYGFKRNYMIDFNYLDNEMTAELDTVWNYTRNRLLVGYLQLPVLFQVNTSDDYRKNIHIAFGVLAGVRIGSDVKRKSKQNGEVYKYVERGSFFLNPFKLDATLRLGYRNWGIFGSYNLVPLFETSVTQRANAVSFGLSFTW</sequence>
<organism evidence="2 3">
    <name type="scientific">Wandonia haliotis</name>
    <dbReference type="NCBI Taxonomy" id="574963"/>
    <lineage>
        <taxon>Bacteria</taxon>
        <taxon>Pseudomonadati</taxon>
        <taxon>Bacteroidota</taxon>
        <taxon>Flavobacteriia</taxon>
        <taxon>Flavobacteriales</taxon>
        <taxon>Crocinitomicaceae</taxon>
        <taxon>Wandonia</taxon>
    </lineage>
</organism>
<dbReference type="RefSeq" id="WP_343790960.1">
    <property type="nucleotide sequence ID" value="NZ_BAAAFH010000022.1"/>
</dbReference>
<accession>A0ABN1MUF4</accession>
<dbReference type="Pfam" id="PF13568">
    <property type="entry name" value="OMP_b-brl_2"/>
    <property type="match status" value="1"/>
</dbReference>
<reference evidence="2 3" key="1">
    <citation type="journal article" date="2019" name="Int. J. Syst. Evol. Microbiol.">
        <title>The Global Catalogue of Microorganisms (GCM) 10K type strain sequencing project: providing services to taxonomists for standard genome sequencing and annotation.</title>
        <authorList>
            <consortium name="The Broad Institute Genomics Platform"/>
            <consortium name="The Broad Institute Genome Sequencing Center for Infectious Disease"/>
            <person name="Wu L."/>
            <person name="Ma J."/>
        </authorList>
    </citation>
    <scope>NUCLEOTIDE SEQUENCE [LARGE SCALE GENOMIC DNA]</scope>
    <source>
        <strain evidence="2 3">JCM 16083</strain>
    </source>
</reference>
<evidence type="ECO:0000313" key="3">
    <source>
        <dbReference type="Proteomes" id="UP001501126"/>
    </source>
</evidence>
<dbReference type="EMBL" id="BAAAFH010000022">
    <property type="protein sequence ID" value="GAA0876995.1"/>
    <property type="molecule type" value="Genomic_DNA"/>
</dbReference>
<name>A0ABN1MUF4_9FLAO</name>
<gene>
    <name evidence="2" type="ORF">GCM10009118_34050</name>
</gene>
<feature type="domain" description="Outer membrane protein beta-barrel" evidence="1">
    <location>
        <begin position="80"/>
        <end position="245"/>
    </location>
</feature>
<keyword evidence="3" id="KW-1185">Reference proteome</keyword>
<comment type="caution">
    <text evidence="2">The sequence shown here is derived from an EMBL/GenBank/DDBJ whole genome shotgun (WGS) entry which is preliminary data.</text>
</comment>
<protein>
    <recommendedName>
        <fullName evidence="1">Outer membrane protein beta-barrel domain-containing protein</fullName>
    </recommendedName>
</protein>
<dbReference type="Proteomes" id="UP001501126">
    <property type="component" value="Unassembled WGS sequence"/>
</dbReference>